<evidence type="ECO:0000256" key="1">
    <source>
        <dbReference type="ARBA" id="ARBA00007074"/>
    </source>
</evidence>
<keyword evidence="2" id="KW-0645">Protease</keyword>
<evidence type="ECO:0000256" key="3">
    <source>
        <dbReference type="ARBA" id="ARBA00022801"/>
    </source>
</evidence>
<dbReference type="Gene3D" id="3.90.1720.10">
    <property type="entry name" value="endopeptidase domain like (from Nostoc punctiforme)"/>
    <property type="match status" value="1"/>
</dbReference>
<keyword evidence="4" id="KW-0788">Thiol protease</keyword>
<feature type="domain" description="NlpC/P60" evidence="5">
    <location>
        <begin position="188"/>
        <end position="315"/>
    </location>
</feature>
<dbReference type="InterPro" id="IPR057812">
    <property type="entry name" value="SH3_YKFC_2nd"/>
</dbReference>
<dbReference type="EMBL" id="JBHUHQ010000015">
    <property type="protein sequence ID" value="MFD2044443.1"/>
    <property type="molecule type" value="Genomic_DNA"/>
</dbReference>
<dbReference type="Pfam" id="PF00877">
    <property type="entry name" value="NLPC_P60"/>
    <property type="match status" value="1"/>
</dbReference>
<sequence>MFKQTFNQLSEKLWVTAVQVATVWTSPESAREIDSLGIENPTNMEEWINSLTYETSVALCDENRVQTQLLYGEAVLVTEVQGEWAHVVIPSQPSKKDSRGYPGWVPRKQLKKFEANEWYRSKTAAVTKPKIWLEAANGEKHLQVSFMTCLPVINQVADRIKVKTPDGHYFLPEDSVAVFHTNNGITEVGSGDEIVDMAKRFLGLEYFWGGMSAFGYDCSGFVYAMHKANGYLIPRDATDQANGGQDIPLNEILPGDLLFFAYEEGKGSIHHVGIYSGEDKMIHSPQTGKAIEITNINHTNYEKELCSVKRYWKWR</sequence>
<name>A0ABW4W197_9BACI</name>
<dbReference type="Gene3D" id="2.30.30.40">
    <property type="entry name" value="SH3 Domains"/>
    <property type="match status" value="2"/>
</dbReference>
<dbReference type="InterPro" id="IPR000064">
    <property type="entry name" value="NLP_P60_dom"/>
</dbReference>
<keyword evidence="7" id="KW-1185">Reference proteome</keyword>
<dbReference type="RefSeq" id="WP_377556328.1">
    <property type="nucleotide sequence ID" value="NZ_JBHUHQ010000015.1"/>
</dbReference>
<comment type="caution">
    <text evidence="6">The sequence shown here is derived from an EMBL/GenBank/DDBJ whole genome shotgun (WGS) entry which is preliminary data.</text>
</comment>
<evidence type="ECO:0000256" key="4">
    <source>
        <dbReference type="ARBA" id="ARBA00022807"/>
    </source>
</evidence>
<dbReference type="InterPro" id="IPR051202">
    <property type="entry name" value="Peptidase_C40"/>
</dbReference>
<evidence type="ECO:0000259" key="5">
    <source>
        <dbReference type="PROSITE" id="PS51935"/>
    </source>
</evidence>
<evidence type="ECO:0000256" key="2">
    <source>
        <dbReference type="ARBA" id="ARBA00022670"/>
    </source>
</evidence>
<keyword evidence="3" id="KW-0378">Hydrolase</keyword>
<reference evidence="7" key="1">
    <citation type="journal article" date="2019" name="Int. J. Syst. Evol. Microbiol.">
        <title>The Global Catalogue of Microorganisms (GCM) 10K type strain sequencing project: providing services to taxonomists for standard genome sequencing and annotation.</title>
        <authorList>
            <consortium name="The Broad Institute Genomics Platform"/>
            <consortium name="The Broad Institute Genome Sequencing Center for Infectious Disease"/>
            <person name="Wu L."/>
            <person name="Ma J."/>
        </authorList>
    </citation>
    <scope>NUCLEOTIDE SEQUENCE [LARGE SCALE GENOMIC DNA]</scope>
    <source>
        <strain evidence="7">R28</strain>
    </source>
</reference>
<dbReference type="PROSITE" id="PS51935">
    <property type="entry name" value="NLPC_P60"/>
    <property type="match status" value="1"/>
</dbReference>
<gene>
    <name evidence="6" type="ORF">ACFSJF_09210</name>
</gene>
<dbReference type="Pfam" id="PF23795">
    <property type="entry name" value="SH3_YKFC_2nd"/>
    <property type="match status" value="1"/>
</dbReference>
<organism evidence="6 7">
    <name type="scientific">Ornithinibacillus salinisoli</name>
    <dbReference type="NCBI Taxonomy" id="1848459"/>
    <lineage>
        <taxon>Bacteria</taxon>
        <taxon>Bacillati</taxon>
        <taxon>Bacillota</taxon>
        <taxon>Bacilli</taxon>
        <taxon>Bacillales</taxon>
        <taxon>Bacillaceae</taxon>
        <taxon>Ornithinibacillus</taxon>
    </lineage>
</organism>
<evidence type="ECO:0000313" key="6">
    <source>
        <dbReference type="EMBL" id="MFD2044443.1"/>
    </source>
</evidence>
<comment type="similarity">
    <text evidence="1">Belongs to the peptidase C40 family.</text>
</comment>
<accession>A0ABW4W197</accession>
<dbReference type="InterPro" id="IPR038765">
    <property type="entry name" value="Papain-like_cys_pep_sf"/>
</dbReference>
<proteinExistence type="inferred from homology"/>
<dbReference type="PANTHER" id="PTHR47053:SF3">
    <property type="entry name" value="GAMMA-D-GLUTAMYL-L-LYSINE DIPEPTIDYL-PEPTIDASE"/>
    <property type="match status" value="1"/>
</dbReference>
<dbReference type="PANTHER" id="PTHR47053">
    <property type="entry name" value="MUREIN DD-ENDOPEPTIDASE MEPH-RELATED"/>
    <property type="match status" value="1"/>
</dbReference>
<dbReference type="SUPFAM" id="SSF54001">
    <property type="entry name" value="Cysteine proteinases"/>
    <property type="match status" value="1"/>
</dbReference>
<evidence type="ECO:0000313" key="7">
    <source>
        <dbReference type="Proteomes" id="UP001597383"/>
    </source>
</evidence>
<protein>
    <submittedName>
        <fullName evidence="6">NlpC/P60 family protein</fullName>
    </submittedName>
</protein>
<dbReference type="Proteomes" id="UP001597383">
    <property type="component" value="Unassembled WGS sequence"/>
</dbReference>